<dbReference type="InterPro" id="IPR031357">
    <property type="entry name" value="Stealth_CR3"/>
</dbReference>
<evidence type="ECO:0000259" key="5">
    <source>
        <dbReference type="Pfam" id="PF17101"/>
    </source>
</evidence>
<proteinExistence type="inferred from homology"/>
<evidence type="ECO:0000313" key="9">
    <source>
        <dbReference type="Proteomes" id="UP001146067"/>
    </source>
</evidence>
<dbReference type="InterPro" id="IPR047141">
    <property type="entry name" value="Stealth"/>
</dbReference>
<keyword evidence="9" id="KW-1185">Reference proteome</keyword>
<dbReference type="InterPro" id="IPR031358">
    <property type="entry name" value="Stealth_CR1"/>
</dbReference>
<dbReference type="Proteomes" id="UP001146067">
    <property type="component" value="Unassembled WGS sequence"/>
</dbReference>
<evidence type="ECO:0000259" key="4">
    <source>
        <dbReference type="Pfam" id="PF11380"/>
    </source>
</evidence>
<feature type="domain" description="Stealth protein CR4 conserved region 4" evidence="7">
    <location>
        <begin position="451"/>
        <end position="499"/>
    </location>
</feature>
<evidence type="ECO:0000256" key="1">
    <source>
        <dbReference type="ARBA" id="ARBA00007583"/>
    </source>
</evidence>
<dbReference type="Pfam" id="PF17102">
    <property type="entry name" value="Stealth_CR3"/>
    <property type="match status" value="1"/>
</dbReference>
<evidence type="ECO:0000313" key="8">
    <source>
        <dbReference type="EMBL" id="MDA1358220.1"/>
    </source>
</evidence>
<dbReference type="InterPro" id="IPR021520">
    <property type="entry name" value="Stealth_CR2"/>
</dbReference>
<dbReference type="Pfam" id="PF17101">
    <property type="entry name" value="Stealth_CR1"/>
    <property type="match status" value="1"/>
</dbReference>
<keyword evidence="2" id="KW-0808">Transferase</keyword>
<dbReference type="PANTHER" id="PTHR24045">
    <property type="match status" value="1"/>
</dbReference>
<name>A0A9X3PGY4_9ACTN</name>
<protein>
    <submittedName>
        <fullName evidence="8">Stealth family protein</fullName>
    </submittedName>
</protein>
<feature type="domain" description="Stealth protein CR2 conserved region 2" evidence="4">
    <location>
        <begin position="225"/>
        <end position="328"/>
    </location>
</feature>
<dbReference type="AlphaFoldDB" id="A0A9X3PGY4"/>
<dbReference type="EMBL" id="JAPZVP010000001">
    <property type="protein sequence ID" value="MDA1358220.1"/>
    <property type="molecule type" value="Genomic_DNA"/>
</dbReference>
<organism evidence="8 9">
    <name type="scientific">Glycomyces luteolus</name>
    <dbReference type="NCBI Taxonomy" id="2670330"/>
    <lineage>
        <taxon>Bacteria</taxon>
        <taxon>Bacillati</taxon>
        <taxon>Actinomycetota</taxon>
        <taxon>Actinomycetes</taxon>
        <taxon>Glycomycetales</taxon>
        <taxon>Glycomycetaceae</taxon>
        <taxon>Glycomyces</taxon>
    </lineage>
</organism>
<comment type="caution">
    <text evidence="8">The sequence shown here is derived from an EMBL/GenBank/DDBJ whole genome shotgun (WGS) entry which is preliminary data.</text>
</comment>
<reference evidence="8" key="1">
    <citation type="submission" date="2022-12" db="EMBL/GenBank/DDBJ databases">
        <title>Gycomyces niveus sp.nov.,a novel actinomycete isolated from soil in Shouguan.</title>
        <authorList>
            <person name="Yang X."/>
        </authorList>
    </citation>
    <scope>NUCLEOTIDE SEQUENCE</scope>
    <source>
        <strain evidence="8">NEAU-A15</strain>
    </source>
</reference>
<keyword evidence="3" id="KW-0270">Exopolysaccharide synthesis</keyword>
<dbReference type="InterPro" id="IPR031356">
    <property type="entry name" value="Stealth_CR4"/>
</dbReference>
<accession>A0A9X3PGY4</accession>
<dbReference type="GO" id="GO:0000271">
    <property type="term" value="P:polysaccharide biosynthetic process"/>
    <property type="evidence" value="ECO:0007669"/>
    <property type="project" value="UniProtKB-KW"/>
</dbReference>
<dbReference type="GO" id="GO:0016772">
    <property type="term" value="F:transferase activity, transferring phosphorus-containing groups"/>
    <property type="evidence" value="ECO:0007669"/>
    <property type="project" value="InterPro"/>
</dbReference>
<evidence type="ECO:0000256" key="3">
    <source>
        <dbReference type="ARBA" id="ARBA00023169"/>
    </source>
</evidence>
<dbReference type="PANTHER" id="PTHR24045:SF0">
    <property type="entry name" value="N-ACETYLGLUCOSAMINE-1-PHOSPHOTRANSFERASE SUBUNITS ALPHA_BETA"/>
    <property type="match status" value="1"/>
</dbReference>
<sequence length="501" mass="56846">MSKLVKQMQRKLIKLVPPQRRLLLTQAVAKFIPAPAMPAGMLPHRHKERALTAVRGALEGAGVDYFRVPARRPFATQIGVTDADAVAGLMRRIKAEGLAIERRAGASWNVWSGSPEFGCTVNVWRPSGSELVTDLPNAMTQRVRADHPLTERAESTFGPFADFDDASVWPTRPEFTETPAQRVDFPIDVVYTWVDGGDPAWRARRDAALAERGFEHHALASNESRYTDHGELRYSMRSLWSYAPWFRRVYLVTDDQVPDWLDTEHPRLRVVSHKELFGDRGVLPTFNSHAIESQLHRLPGLSDQFLYVNDDVMFARPLGPETFFDPVGRSHFFRSPATVDTAGPGPRDTPVEHAARNNRRLLQERFGRINVNKMKHAAHALQREVLAEIAEANPEQVEATASHQFRHPEDLSMTSSLHHYWAYLSGRAAPWPLALFYADLTMPSTPIRLRELLRSRDRDMLCLNDTDGTEAERELRGEVCRRFFEAYFPVASPFELPEAGR</sequence>
<evidence type="ECO:0000256" key="2">
    <source>
        <dbReference type="ARBA" id="ARBA00022679"/>
    </source>
</evidence>
<feature type="domain" description="Stealth protein CR3 conserved region 3" evidence="6">
    <location>
        <begin position="375"/>
        <end position="423"/>
    </location>
</feature>
<feature type="domain" description="Stealth protein CR1 conserved region 1" evidence="5">
    <location>
        <begin position="185"/>
        <end position="210"/>
    </location>
</feature>
<comment type="similarity">
    <text evidence="1">Belongs to the stealth family.</text>
</comment>
<dbReference type="RefSeq" id="WP_270108004.1">
    <property type="nucleotide sequence ID" value="NZ_JAPZVP010000001.1"/>
</dbReference>
<evidence type="ECO:0000259" key="6">
    <source>
        <dbReference type="Pfam" id="PF17102"/>
    </source>
</evidence>
<gene>
    <name evidence="8" type="ORF">O1R50_01185</name>
</gene>
<evidence type="ECO:0000259" key="7">
    <source>
        <dbReference type="Pfam" id="PF17103"/>
    </source>
</evidence>
<dbReference type="Pfam" id="PF17103">
    <property type="entry name" value="Stealth_CR4"/>
    <property type="match status" value="1"/>
</dbReference>
<dbReference type="Pfam" id="PF11380">
    <property type="entry name" value="Stealth_CR2"/>
    <property type="match status" value="1"/>
</dbReference>